<accession>A0A0B7B2E2</accession>
<evidence type="ECO:0000313" key="1">
    <source>
        <dbReference type="EMBL" id="CEK86305.1"/>
    </source>
</evidence>
<organism evidence="1">
    <name type="scientific">Arion vulgaris</name>
    <dbReference type="NCBI Taxonomy" id="1028688"/>
    <lineage>
        <taxon>Eukaryota</taxon>
        <taxon>Metazoa</taxon>
        <taxon>Spiralia</taxon>
        <taxon>Lophotrochozoa</taxon>
        <taxon>Mollusca</taxon>
        <taxon>Gastropoda</taxon>
        <taxon>Heterobranchia</taxon>
        <taxon>Euthyneura</taxon>
        <taxon>Panpulmonata</taxon>
        <taxon>Eupulmonata</taxon>
        <taxon>Stylommatophora</taxon>
        <taxon>Helicina</taxon>
        <taxon>Arionoidea</taxon>
        <taxon>Arionidae</taxon>
        <taxon>Arion</taxon>
    </lineage>
</organism>
<name>A0A0B7B2E2_9EUPU</name>
<sequence>MTVSYTILVRSTDKIESNTVQQNMFNRSREISEHFMQYSNVFMGNGPQR</sequence>
<reference evidence="1" key="1">
    <citation type="submission" date="2014-12" db="EMBL/GenBank/DDBJ databases">
        <title>Insight into the proteome of Arion vulgaris.</title>
        <authorList>
            <person name="Aradska J."/>
            <person name="Bulat T."/>
            <person name="Smidak R."/>
            <person name="Sarate P."/>
            <person name="Gangsoo J."/>
            <person name="Sialana F."/>
            <person name="Bilban M."/>
            <person name="Lubec G."/>
        </authorList>
    </citation>
    <scope>NUCLEOTIDE SEQUENCE</scope>
    <source>
        <tissue evidence="1">Skin</tissue>
    </source>
</reference>
<gene>
    <name evidence="1" type="primary">ORF153101</name>
</gene>
<proteinExistence type="predicted"/>
<dbReference type="AlphaFoldDB" id="A0A0B7B2E2"/>
<dbReference type="EMBL" id="HACG01039440">
    <property type="protein sequence ID" value="CEK86305.1"/>
    <property type="molecule type" value="Transcribed_RNA"/>
</dbReference>
<protein>
    <submittedName>
        <fullName evidence="1">Uncharacterized protein</fullName>
    </submittedName>
</protein>